<reference evidence="3 4" key="1">
    <citation type="submission" date="2018-04" db="EMBL/GenBank/DDBJ databases">
        <title>Novel actinobacteria from marine sediment.</title>
        <authorList>
            <person name="Ng Z.Y."/>
            <person name="Tan G.Y.A."/>
        </authorList>
    </citation>
    <scope>NUCLEOTIDE SEQUENCE [LARGE SCALE GENOMIC DNA]</scope>
    <source>
        <strain evidence="3 4">TPS81</strain>
    </source>
</reference>
<keyword evidence="4" id="KW-1185">Reference proteome</keyword>
<dbReference type="GO" id="GO:0070967">
    <property type="term" value="F:coenzyme F420 binding"/>
    <property type="evidence" value="ECO:0007669"/>
    <property type="project" value="TreeGrafter"/>
</dbReference>
<evidence type="ECO:0000313" key="3">
    <source>
        <dbReference type="EMBL" id="RCV51144.1"/>
    </source>
</evidence>
<dbReference type="OrthoDB" id="9812086at2"/>
<dbReference type="InterPro" id="IPR052019">
    <property type="entry name" value="F420H2_bilvrd_red/Heme_oxyg"/>
</dbReference>
<dbReference type="SUPFAM" id="SSF50475">
    <property type="entry name" value="FMN-binding split barrel"/>
    <property type="match status" value="1"/>
</dbReference>
<name>A0A368SZF3_9ACTN</name>
<dbReference type="Gene3D" id="2.30.110.10">
    <property type="entry name" value="Electron Transport, Fmn-binding Protein, Chain A"/>
    <property type="match status" value="1"/>
</dbReference>
<dbReference type="Proteomes" id="UP000253318">
    <property type="component" value="Unassembled WGS sequence"/>
</dbReference>
<protein>
    <submittedName>
        <fullName evidence="3">TIGR03668 family PPOX class F420-dependent oxidoreductase</fullName>
    </submittedName>
</protein>
<dbReference type="InterPro" id="IPR019967">
    <property type="entry name" value="F420-dep_enz_PPOX_Rv0121"/>
</dbReference>
<dbReference type="AlphaFoldDB" id="A0A368SZF3"/>
<evidence type="ECO:0000313" key="4">
    <source>
        <dbReference type="Proteomes" id="UP000253318"/>
    </source>
</evidence>
<dbReference type="GO" id="GO:0016627">
    <property type="term" value="F:oxidoreductase activity, acting on the CH-CH group of donors"/>
    <property type="evidence" value="ECO:0007669"/>
    <property type="project" value="TreeGrafter"/>
</dbReference>
<gene>
    <name evidence="3" type="ORF">DEF24_23480</name>
</gene>
<comment type="caution">
    <text evidence="3">The sequence shown here is derived from an EMBL/GenBank/DDBJ whole genome shotgun (WGS) entry which is preliminary data.</text>
</comment>
<proteinExistence type="predicted"/>
<dbReference type="PANTHER" id="PTHR35176">
    <property type="entry name" value="HEME OXYGENASE HI_0854-RELATED"/>
    <property type="match status" value="1"/>
</dbReference>
<dbReference type="Pfam" id="PF01243">
    <property type="entry name" value="PNPOx_N"/>
    <property type="match status" value="1"/>
</dbReference>
<evidence type="ECO:0000259" key="2">
    <source>
        <dbReference type="Pfam" id="PF01243"/>
    </source>
</evidence>
<dbReference type="GO" id="GO:0005829">
    <property type="term" value="C:cytosol"/>
    <property type="evidence" value="ECO:0007669"/>
    <property type="project" value="TreeGrafter"/>
</dbReference>
<evidence type="ECO:0000256" key="1">
    <source>
        <dbReference type="ARBA" id="ARBA00023002"/>
    </source>
</evidence>
<feature type="domain" description="Pyridoxamine 5'-phosphate oxidase N-terminal" evidence="2">
    <location>
        <begin position="7"/>
        <end position="139"/>
    </location>
</feature>
<dbReference type="PANTHER" id="PTHR35176:SF2">
    <property type="entry name" value="F420H(2)-DEPENDENT REDUCTASE RV1155"/>
    <property type="match status" value="1"/>
</dbReference>
<dbReference type="NCBIfam" id="TIGR03668">
    <property type="entry name" value="Rv0121_F420"/>
    <property type="match status" value="1"/>
</dbReference>
<dbReference type="RefSeq" id="WP_114433525.1">
    <property type="nucleotide sequence ID" value="NZ_QEIN01000260.1"/>
</dbReference>
<dbReference type="InterPro" id="IPR011576">
    <property type="entry name" value="Pyridox_Oxase_N"/>
</dbReference>
<accession>A0A368SZF3</accession>
<keyword evidence="1" id="KW-0560">Oxidoreductase</keyword>
<organism evidence="3 4">
    <name type="scientific">Marinitenerispora sediminis</name>
    <dbReference type="NCBI Taxonomy" id="1931232"/>
    <lineage>
        <taxon>Bacteria</taxon>
        <taxon>Bacillati</taxon>
        <taxon>Actinomycetota</taxon>
        <taxon>Actinomycetes</taxon>
        <taxon>Streptosporangiales</taxon>
        <taxon>Nocardiopsidaceae</taxon>
        <taxon>Marinitenerispora</taxon>
    </lineage>
</organism>
<sequence>MRWNAAQARARFAAERVARLATADAAGRPHLVPVVFATGADGDGDTVVIAVDRKPKRTRELKRLANIAENPRVCLLADAYDDDWDRLWWCRADGEAEVVRSGPRRAAALRLLARRYQHYVEDPPDGPVILVHVTRWSGWSARPPGGDLPEAD</sequence>
<dbReference type="InterPro" id="IPR012349">
    <property type="entry name" value="Split_barrel_FMN-bd"/>
</dbReference>
<dbReference type="EMBL" id="QEIN01000260">
    <property type="protein sequence ID" value="RCV51144.1"/>
    <property type="molecule type" value="Genomic_DNA"/>
</dbReference>